<dbReference type="GO" id="GO:0008483">
    <property type="term" value="F:transaminase activity"/>
    <property type="evidence" value="ECO:0007669"/>
    <property type="project" value="UniProtKB-KW"/>
</dbReference>
<dbReference type="GO" id="GO:0003677">
    <property type="term" value="F:DNA binding"/>
    <property type="evidence" value="ECO:0007669"/>
    <property type="project" value="UniProtKB-KW"/>
</dbReference>
<protein>
    <submittedName>
        <fullName evidence="8">PLP-dependent aminotransferase family protein</fullName>
    </submittedName>
</protein>
<feature type="compositionally biased region" description="Low complexity" evidence="6">
    <location>
        <begin position="536"/>
        <end position="555"/>
    </location>
</feature>
<dbReference type="SMART" id="SM00345">
    <property type="entry name" value="HTH_GNTR"/>
    <property type="match status" value="1"/>
</dbReference>
<evidence type="ECO:0000313" key="8">
    <source>
        <dbReference type="EMBL" id="TLP57033.1"/>
    </source>
</evidence>
<dbReference type="SUPFAM" id="SSF53383">
    <property type="entry name" value="PLP-dependent transferases"/>
    <property type="match status" value="1"/>
</dbReference>
<evidence type="ECO:0000313" key="9">
    <source>
        <dbReference type="Proteomes" id="UP000309033"/>
    </source>
</evidence>
<accession>A0A5R8YUF3</accession>
<feature type="domain" description="HTH gntR-type" evidence="7">
    <location>
        <begin position="53"/>
        <end position="121"/>
    </location>
</feature>
<evidence type="ECO:0000259" key="7">
    <source>
        <dbReference type="PROSITE" id="PS50949"/>
    </source>
</evidence>
<keyword evidence="4" id="KW-0238">DNA-binding</keyword>
<evidence type="ECO:0000256" key="6">
    <source>
        <dbReference type="SAM" id="MobiDB-lite"/>
    </source>
</evidence>
<dbReference type="AlphaFoldDB" id="A0A5R8YUF3"/>
<evidence type="ECO:0000256" key="2">
    <source>
        <dbReference type="ARBA" id="ARBA00022898"/>
    </source>
</evidence>
<dbReference type="InterPro" id="IPR036390">
    <property type="entry name" value="WH_DNA-bd_sf"/>
</dbReference>
<organism evidence="8 9">
    <name type="scientific">Microbispora triticiradicis</name>
    <dbReference type="NCBI Taxonomy" id="2200763"/>
    <lineage>
        <taxon>Bacteria</taxon>
        <taxon>Bacillati</taxon>
        <taxon>Actinomycetota</taxon>
        <taxon>Actinomycetes</taxon>
        <taxon>Streptosporangiales</taxon>
        <taxon>Streptosporangiaceae</taxon>
        <taxon>Microbispora</taxon>
    </lineage>
</organism>
<keyword evidence="8" id="KW-0808">Transferase</keyword>
<evidence type="ECO:0000256" key="4">
    <source>
        <dbReference type="ARBA" id="ARBA00023125"/>
    </source>
</evidence>
<dbReference type="InterPro" id="IPR000524">
    <property type="entry name" value="Tscrpt_reg_HTH_GntR"/>
</dbReference>
<reference evidence="8" key="1">
    <citation type="submission" date="2019-05" db="EMBL/GenBank/DDBJ databases">
        <title>Isolation, diversity and antifungal activity of Actinobacteria from wheat.</title>
        <authorList>
            <person name="Yu B."/>
        </authorList>
    </citation>
    <scope>NUCLEOTIDE SEQUENCE [LARGE SCALE GENOMIC DNA]</scope>
    <source>
        <strain evidence="8">NEAU-HEGS1-5</strain>
    </source>
</reference>
<dbReference type="Proteomes" id="UP000309033">
    <property type="component" value="Unassembled WGS sequence"/>
</dbReference>
<dbReference type="InterPro" id="IPR036388">
    <property type="entry name" value="WH-like_DNA-bd_sf"/>
</dbReference>
<comment type="caution">
    <text evidence="8">The sequence shown here is derived from an EMBL/GenBank/DDBJ whole genome shotgun (WGS) entry which is preliminary data.</text>
</comment>
<dbReference type="PANTHER" id="PTHR46577:SF1">
    <property type="entry name" value="HTH-TYPE TRANSCRIPTIONAL REGULATORY PROTEIN GABR"/>
    <property type="match status" value="1"/>
</dbReference>
<dbReference type="GO" id="GO:0003700">
    <property type="term" value="F:DNA-binding transcription factor activity"/>
    <property type="evidence" value="ECO:0007669"/>
    <property type="project" value="InterPro"/>
</dbReference>
<dbReference type="InterPro" id="IPR015421">
    <property type="entry name" value="PyrdxlP-dep_Trfase_major"/>
</dbReference>
<dbReference type="InterPro" id="IPR051446">
    <property type="entry name" value="HTH_trans_reg/aminotransferase"/>
</dbReference>
<comment type="similarity">
    <text evidence="1">In the C-terminal section; belongs to the class-I pyridoxal-phosphate-dependent aminotransferase family.</text>
</comment>
<dbReference type="OrthoDB" id="3496182at2"/>
<keyword evidence="3" id="KW-0805">Transcription regulation</keyword>
<dbReference type="SUPFAM" id="SSF46785">
    <property type="entry name" value="Winged helix' DNA-binding domain"/>
    <property type="match status" value="1"/>
</dbReference>
<keyword evidence="5" id="KW-0804">Transcription</keyword>
<evidence type="ECO:0000256" key="1">
    <source>
        <dbReference type="ARBA" id="ARBA00005384"/>
    </source>
</evidence>
<evidence type="ECO:0000256" key="5">
    <source>
        <dbReference type="ARBA" id="ARBA00023163"/>
    </source>
</evidence>
<dbReference type="PANTHER" id="PTHR46577">
    <property type="entry name" value="HTH-TYPE TRANSCRIPTIONAL REGULATORY PROTEIN GABR"/>
    <property type="match status" value="1"/>
</dbReference>
<keyword evidence="2" id="KW-0663">Pyridoxal phosphate</keyword>
<gene>
    <name evidence="8" type="ORF">FED44_21720</name>
</gene>
<evidence type="ECO:0000256" key="3">
    <source>
        <dbReference type="ARBA" id="ARBA00023015"/>
    </source>
</evidence>
<dbReference type="InterPro" id="IPR015424">
    <property type="entry name" value="PyrdxlP-dep_Trfase"/>
</dbReference>
<dbReference type="Gene3D" id="1.10.10.10">
    <property type="entry name" value="Winged helix-like DNA-binding domain superfamily/Winged helix DNA-binding domain"/>
    <property type="match status" value="1"/>
</dbReference>
<dbReference type="EMBL" id="VANP01000008">
    <property type="protein sequence ID" value="TLP57033.1"/>
    <property type="molecule type" value="Genomic_DNA"/>
</dbReference>
<dbReference type="CDD" id="cd07377">
    <property type="entry name" value="WHTH_GntR"/>
    <property type="match status" value="1"/>
</dbReference>
<name>A0A5R8YUF3_9ACTN</name>
<dbReference type="Gene3D" id="3.40.640.10">
    <property type="entry name" value="Type I PLP-dependent aspartate aminotransferase-like (Major domain)"/>
    <property type="match status" value="1"/>
</dbReference>
<feature type="region of interest" description="Disordered" evidence="6">
    <location>
        <begin position="506"/>
        <end position="557"/>
    </location>
</feature>
<dbReference type="PROSITE" id="PS50949">
    <property type="entry name" value="HTH_GNTR"/>
    <property type="match status" value="1"/>
</dbReference>
<proteinExistence type="inferred from homology"/>
<dbReference type="Pfam" id="PF00392">
    <property type="entry name" value="GntR"/>
    <property type="match status" value="1"/>
</dbReference>
<keyword evidence="8" id="KW-0032">Aminotransferase</keyword>
<sequence length="610" mass="63750">MTLGGTPMPRGRRLADLLMAAPTRGGRPPAEGGRMVTAEGLAAYLDIRRDSRGHLPQQLMEQLAEAIRAGLLPAGTRLPSTRAMALLLGVSRGVVVSAYELLLARGFVEGRPRSGTYVTGEPSPYRRSIPSPPVRPVVADFTPRAAAPGAFPLAAWRSAWRQASYLPPNGEAAPLGSAALREAVAEHLHRTRGLGVEARDVVVAVGLRQACWFLFEAIGQLIGQREAGAAAVAVEQPAPEYPVRAARQAGWTTHALPVDTEGARVDLLDGADGIRAAVVFAEGNHPFGAVLSQPRRRMLAAWAQRTGGYLVDICTEQTGAGDRPLPSLLDLASGRVVLAGTLGDGLAPPGLAYLVLPRPLVPLVARVAGGDDGRLGGTAEAAFARLLGDRTIAQHVRRASRLHVRRREEVRAALAPVGRSARLVLGPRGASAALLLPRQTVDPVVTELAGRGVTVGRLSDLYQVRAGDDPDGIVLGFGHLTDEELHHGLLAVRTVLAGLTRARAGRGVDGVPAHPRPARPASGRRPHGGGDTELTPGAPRPRSSAGPRRSGGPRRNAVQRVDQLDPAADAQLAIGVGQMQLDGLGSDEQSLGDLAIGQACGCQLGDPALC</sequence>
<keyword evidence="9" id="KW-1185">Reference proteome</keyword>